<reference evidence="1" key="1">
    <citation type="submission" date="2022-10" db="EMBL/GenBank/DDBJ databases">
        <title>The complete genomes of actinobacterial strains from the NBC collection.</title>
        <authorList>
            <person name="Joergensen T.S."/>
            <person name="Alvarez Arevalo M."/>
            <person name="Sterndorff E.B."/>
            <person name="Faurdal D."/>
            <person name="Vuksanovic O."/>
            <person name="Mourched A.-S."/>
            <person name="Charusanti P."/>
            <person name="Shaw S."/>
            <person name="Blin K."/>
            <person name="Weber T."/>
        </authorList>
    </citation>
    <scope>NUCLEOTIDE SEQUENCE</scope>
    <source>
        <strain evidence="1">NBC 00180</strain>
    </source>
</reference>
<protein>
    <submittedName>
        <fullName evidence="1">Uncharacterized protein</fullName>
    </submittedName>
</protein>
<proteinExistence type="predicted"/>
<accession>A0AAU1IB79</accession>
<sequence length="63" mass="7070">MGKDKMRKKLAGEMALLHANGMKWEAMLDVYANRLADEIAEAFNKDPDNFGVAACDALLRRDE</sequence>
<organism evidence="1">
    <name type="scientific">Streptomyces sp. NBC_00180</name>
    <dbReference type="NCBI Taxonomy" id="2903632"/>
    <lineage>
        <taxon>Bacteria</taxon>
        <taxon>Bacillati</taxon>
        <taxon>Actinomycetota</taxon>
        <taxon>Actinomycetes</taxon>
        <taxon>Kitasatosporales</taxon>
        <taxon>Streptomycetaceae</taxon>
        <taxon>Streptomyces</taxon>
    </lineage>
</organism>
<evidence type="ECO:0000313" key="1">
    <source>
        <dbReference type="EMBL" id="WTP91757.1"/>
    </source>
</evidence>
<dbReference type="AlphaFoldDB" id="A0AAU1IB79"/>
<gene>
    <name evidence="1" type="ORF">OG477_43990</name>
</gene>
<dbReference type="EMBL" id="CP108140">
    <property type="protein sequence ID" value="WTP91757.1"/>
    <property type="molecule type" value="Genomic_DNA"/>
</dbReference>
<name>A0AAU1IB79_9ACTN</name>